<dbReference type="GO" id="GO:0008234">
    <property type="term" value="F:cysteine-type peptidase activity"/>
    <property type="evidence" value="ECO:0007669"/>
    <property type="project" value="UniProtKB-KW"/>
</dbReference>
<comment type="subcellular location">
    <subcellularLocation>
        <location evidence="1">Cell membrane</location>
        <topology evidence="1">Multi-pass membrane protein</topology>
    </subcellularLocation>
</comment>
<evidence type="ECO:0000313" key="14">
    <source>
        <dbReference type="Proteomes" id="UP000298460"/>
    </source>
</evidence>
<feature type="transmembrane region" description="Helical" evidence="10">
    <location>
        <begin position="432"/>
        <end position="457"/>
    </location>
</feature>
<keyword evidence="5" id="KW-0547">Nucleotide-binding</keyword>
<evidence type="ECO:0000259" key="12">
    <source>
        <dbReference type="PROSITE" id="PS50929"/>
    </source>
</evidence>
<feature type="domain" description="ABC transporter" evidence="11">
    <location>
        <begin position="488"/>
        <end position="721"/>
    </location>
</feature>
<comment type="caution">
    <text evidence="13">The sequence shown here is derived from an EMBL/GenBank/DDBJ whole genome shotgun (WGS) entry which is preliminary data.</text>
</comment>
<dbReference type="GO" id="GO:0005886">
    <property type="term" value="C:plasma membrane"/>
    <property type="evidence" value="ECO:0007669"/>
    <property type="project" value="UniProtKB-SubCell"/>
</dbReference>
<dbReference type="EMBL" id="SPQQ01000011">
    <property type="protein sequence ID" value="TGE35720.1"/>
    <property type="molecule type" value="Genomic_DNA"/>
</dbReference>
<dbReference type="Proteomes" id="UP000298460">
    <property type="component" value="Unassembled WGS sequence"/>
</dbReference>
<dbReference type="AlphaFoldDB" id="A0A4Z0QZ48"/>
<feature type="transmembrane region" description="Helical" evidence="10">
    <location>
        <begin position="397"/>
        <end position="420"/>
    </location>
</feature>
<dbReference type="Gene3D" id="3.40.50.300">
    <property type="entry name" value="P-loop containing nucleotide triphosphate hydrolases"/>
    <property type="match status" value="1"/>
</dbReference>
<dbReference type="FunFam" id="3.40.50.300:FF:000299">
    <property type="entry name" value="ABC transporter ATP-binding protein/permease"/>
    <property type="match status" value="1"/>
</dbReference>
<keyword evidence="9 10" id="KW-0472">Membrane</keyword>
<dbReference type="InterPro" id="IPR003593">
    <property type="entry name" value="AAA+_ATPase"/>
</dbReference>
<dbReference type="GO" id="GO:0005524">
    <property type="term" value="F:ATP binding"/>
    <property type="evidence" value="ECO:0007669"/>
    <property type="project" value="UniProtKB-KW"/>
</dbReference>
<keyword evidence="6" id="KW-0378">Hydrolase</keyword>
<dbReference type="InterPro" id="IPR027417">
    <property type="entry name" value="P-loop_NTPase"/>
</dbReference>
<dbReference type="NCBIfam" id="TIGR03797">
    <property type="entry name" value="NHLM_micro_ABC2"/>
    <property type="match status" value="1"/>
</dbReference>
<dbReference type="PROSITE" id="PS00211">
    <property type="entry name" value="ABC_TRANSPORTER_1"/>
    <property type="match status" value="1"/>
</dbReference>
<dbReference type="InterPro" id="IPR017871">
    <property type="entry name" value="ABC_transporter-like_CS"/>
</dbReference>
<sequence length="736" mass="80531">MSWFNEQIEQRLKNDNDNFAEAFANMSSAVMGKSILNSFMADDRRACDAIGEILAYYSIKMTETNEVFPNLNENLEYYMRPHGIMRRTVKLAGGWYKDSIGALLGETREGKIVALIPGKVRGYSFFDYETGKRVRVTEKTAAGLSDEAICFYKPFPLKELRISDLLLYTLQTLAVSDLVMVVLAMLVTTLMGMLLPYITQQIFNVAIPSKNTGLIVPIALFYGGVTVSRTLIEITVSLIQSRVNTKINIAVQSASMMRVLVMPASFFKDYSAGELASRVEYINSLCNMLQSTILSVGLSSLFSLAYITQIFAYSPGLVVPALLVTLLSCVITLVTALLGMKLAKKSMMLSSKQSGMLYALITGVQKIRLTGAEKRAFGRWANAYSEIARITYDPPAFLKYSGVLSAAVSSMGTLVIYYYAIKTGVGVAGYMAFNVSFGMVSGAFASLFGIVTTLAGIKPTLDMALPLLKTLPEAATGKKIVTKISGTIELSNVSFRYSETMPLILDDLSLKIKAGQYIAIVGQTGCGKSTLLRLLLGFETPAKGAVYYDNKDLGTLDLKSLRRNIGTVMQNGKLMQGDIFSNIVVAAPWLNLSDAWEAAELAGIAEDIRAMPMGMHTIISEGSGGISGGQKQRLMISRAVAPKPKIMMFDEATSALDNITQKHVSKSLDKLKCTRIVIAHRLSTIKQCDRIIVLDKGKIMEDGSYEQLIARDGYFAELIARQRLDETGFVEATTAY</sequence>
<keyword evidence="4 10" id="KW-0812">Transmembrane</keyword>
<reference evidence="13 14" key="1">
    <citation type="submission" date="2019-03" db="EMBL/GenBank/DDBJ databases">
        <title>Draft Genome Sequence of Desulfosporosinus fructosivorans Strain 63.6F, Isolated from Marine Sediment in the Baltic Sea.</title>
        <authorList>
            <person name="Hausmann B."/>
            <person name="Vandieken V."/>
            <person name="Pjevac P."/>
            <person name="Schreck K."/>
            <person name="Herbold C.W."/>
            <person name="Loy A."/>
        </authorList>
    </citation>
    <scope>NUCLEOTIDE SEQUENCE [LARGE SCALE GENOMIC DNA]</scope>
    <source>
        <strain evidence="13 14">63.6F</strain>
    </source>
</reference>
<keyword evidence="3" id="KW-1003">Cell membrane</keyword>
<gene>
    <name evidence="13" type="ORF">E4K67_23425</name>
</gene>
<dbReference type="PROSITE" id="PS50893">
    <property type="entry name" value="ABC_TRANSPORTER_2"/>
    <property type="match status" value="1"/>
</dbReference>
<keyword evidence="6" id="KW-0788">Thiol protease</keyword>
<dbReference type="InterPro" id="IPR039421">
    <property type="entry name" value="Type_1_exporter"/>
</dbReference>
<evidence type="ECO:0000256" key="3">
    <source>
        <dbReference type="ARBA" id="ARBA00022475"/>
    </source>
</evidence>
<evidence type="ECO:0000256" key="6">
    <source>
        <dbReference type="ARBA" id="ARBA00022807"/>
    </source>
</evidence>
<dbReference type="PROSITE" id="PS50929">
    <property type="entry name" value="ABC_TM1F"/>
    <property type="match status" value="1"/>
</dbReference>
<dbReference type="GO" id="GO:0140359">
    <property type="term" value="F:ABC-type transporter activity"/>
    <property type="evidence" value="ECO:0007669"/>
    <property type="project" value="InterPro"/>
</dbReference>
<feature type="transmembrane region" description="Helical" evidence="10">
    <location>
        <begin position="165"/>
        <end position="194"/>
    </location>
</feature>
<dbReference type="SMART" id="SM00382">
    <property type="entry name" value="AAA"/>
    <property type="match status" value="1"/>
</dbReference>
<protein>
    <submittedName>
        <fullName evidence="13">NHLP bacteriocin export ABC transporter permease/ATPase subunit</fullName>
    </submittedName>
</protein>
<organism evidence="13 14">
    <name type="scientific">Desulfosporosinus fructosivorans</name>
    <dbReference type="NCBI Taxonomy" id="2018669"/>
    <lineage>
        <taxon>Bacteria</taxon>
        <taxon>Bacillati</taxon>
        <taxon>Bacillota</taxon>
        <taxon>Clostridia</taxon>
        <taxon>Eubacteriales</taxon>
        <taxon>Desulfitobacteriaceae</taxon>
        <taxon>Desulfosporosinus</taxon>
    </lineage>
</organism>
<dbReference type="SUPFAM" id="SSF52540">
    <property type="entry name" value="P-loop containing nucleoside triphosphate hydrolases"/>
    <property type="match status" value="1"/>
</dbReference>
<dbReference type="InterPro" id="IPR036640">
    <property type="entry name" value="ABC1_TM_sf"/>
</dbReference>
<keyword evidence="2" id="KW-0813">Transport</keyword>
<keyword evidence="8 10" id="KW-1133">Transmembrane helix</keyword>
<keyword evidence="14" id="KW-1185">Reference proteome</keyword>
<dbReference type="RefSeq" id="WP_135551195.1">
    <property type="nucleotide sequence ID" value="NZ_SPQQ01000011.1"/>
</dbReference>
<evidence type="ECO:0000256" key="2">
    <source>
        <dbReference type="ARBA" id="ARBA00022448"/>
    </source>
</evidence>
<dbReference type="Pfam" id="PF00005">
    <property type="entry name" value="ABC_tran"/>
    <property type="match status" value="1"/>
</dbReference>
<dbReference type="GO" id="GO:0034040">
    <property type="term" value="F:ATPase-coupled lipid transmembrane transporter activity"/>
    <property type="evidence" value="ECO:0007669"/>
    <property type="project" value="TreeGrafter"/>
</dbReference>
<evidence type="ECO:0000256" key="9">
    <source>
        <dbReference type="ARBA" id="ARBA00023136"/>
    </source>
</evidence>
<name>A0A4Z0QZ48_9FIRM</name>
<evidence type="ECO:0000256" key="7">
    <source>
        <dbReference type="ARBA" id="ARBA00022840"/>
    </source>
</evidence>
<dbReference type="OrthoDB" id="9771903at2"/>
<dbReference type="InterPro" id="IPR011527">
    <property type="entry name" value="ABC1_TM_dom"/>
</dbReference>
<evidence type="ECO:0000313" key="13">
    <source>
        <dbReference type="EMBL" id="TGE35720.1"/>
    </source>
</evidence>
<evidence type="ECO:0000256" key="10">
    <source>
        <dbReference type="SAM" id="Phobius"/>
    </source>
</evidence>
<dbReference type="Gene3D" id="1.20.1560.10">
    <property type="entry name" value="ABC transporter type 1, transmembrane domain"/>
    <property type="match status" value="1"/>
</dbReference>
<feature type="domain" description="ABC transmembrane type-1" evidence="12">
    <location>
        <begin position="179"/>
        <end position="456"/>
    </location>
</feature>
<dbReference type="InterPro" id="IPR022515">
    <property type="entry name" value="NHPM_micro_ABC2"/>
</dbReference>
<dbReference type="PANTHER" id="PTHR24221:SF654">
    <property type="entry name" value="ATP-BINDING CASSETTE SUB-FAMILY B MEMBER 6"/>
    <property type="match status" value="1"/>
</dbReference>
<feature type="transmembrane region" description="Helical" evidence="10">
    <location>
        <begin position="214"/>
        <end position="232"/>
    </location>
</feature>
<dbReference type="InterPro" id="IPR003439">
    <property type="entry name" value="ABC_transporter-like_ATP-bd"/>
</dbReference>
<evidence type="ECO:0000256" key="1">
    <source>
        <dbReference type="ARBA" id="ARBA00004651"/>
    </source>
</evidence>
<dbReference type="PANTHER" id="PTHR24221">
    <property type="entry name" value="ATP-BINDING CASSETTE SUB-FAMILY B"/>
    <property type="match status" value="1"/>
</dbReference>
<accession>A0A4Z0QZ48</accession>
<dbReference type="GO" id="GO:0016887">
    <property type="term" value="F:ATP hydrolysis activity"/>
    <property type="evidence" value="ECO:0007669"/>
    <property type="project" value="InterPro"/>
</dbReference>
<feature type="transmembrane region" description="Helical" evidence="10">
    <location>
        <begin position="318"/>
        <end position="340"/>
    </location>
</feature>
<dbReference type="SUPFAM" id="SSF90123">
    <property type="entry name" value="ABC transporter transmembrane region"/>
    <property type="match status" value="1"/>
</dbReference>
<evidence type="ECO:0000256" key="5">
    <source>
        <dbReference type="ARBA" id="ARBA00022741"/>
    </source>
</evidence>
<keyword evidence="7" id="KW-0067">ATP-binding</keyword>
<proteinExistence type="predicted"/>
<dbReference type="Pfam" id="PF00664">
    <property type="entry name" value="ABC_membrane"/>
    <property type="match status" value="1"/>
</dbReference>
<evidence type="ECO:0000256" key="4">
    <source>
        <dbReference type="ARBA" id="ARBA00022692"/>
    </source>
</evidence>
<feature type="transmembrane region" description="Helical" evidence="10">
    <location>
        <begin position="293"/>
        <end position="312"/>
    </location>
</feature>
<evidence type="ECO:0000256" key="8">
    <source>
        <dbReference type="ARBA" id="ARBA00022989"/>
    </source>
</evidence>
<evidence type="ECO:0000259" key="11">
    <source>
        <dbReference type="PROSITE" id="PS50893"/>
    </source>
</evidence>
<keyword evidence="6" id="KW-0645">Protease</keyword>